<reference evidence="4 5" key="1">
    <citation type="submission" date="2020-08" db="EMBL/GenBank/DDBJ databases">
        <title>Description of novel Flavobacterium F-408 isolate.</title>
        <authorList>
            <person name="Saticioglu I.B."/>
            <person name="Duman M."/>
            <person name="Altun S."/>
        </authorList>
    </citation>
    <scope>NUCLEOTIDE SEQUENCE [LARGE SCALE GENOMIC DNA]</scope>
    <source>
        <strain evidence="4 5">F-408</strain>
    </source>
</reference>
<dbReference type="InterPro" id="IPR045474">
    <property type="entry name" value="GEVED"/>
</dbReference>
<evidence type="ECO:0000256" key="1">
    <source>
        <dbReference type="ARBA" id="ARBA00022729"/>
    </source>
</evidence>
<dbReference type="NCBIfam" id="TIGR04183">
    <property type="entry name" value="Por_Secre_tail"/>
    <property type="match status" value="1"/>
</dbReference>
<protein>
    <submittedName>
        <fullName evidence="4">T9SS type A sorting domain-containing protein</fullName>
    </submittedName>
</protein>
<dbReference type="Proteomes" id="UP000605990">
    <property type="component" value="Unassembled WGS sequence"/>
</dbReference>
<dbReference type="Pfam" id="PF18962">
    <property type="entry name" value="Por_Secre_tail"/>
    <property type="match status" value="1"/>
</dbReference>
<gene>
    <name evidence="4" type="ORF">H8R27_15030</name>
</gene>
<organism evidence="4 5">
    <name type="scientific">Flavobacterium bernardetii</name>
    <dbReference type="NCBI Taxonomy" id="2813823"/>
    <lineage>
        <taxon>Bacteria</taxon>
        <taxon>Pseudomonadati</taxon>
        <taxon>Bacteroidota</taxon>
        <taxon>Flavobacteriia</taxon>
        <taxon>Flavobacteriales</taxon>
        <taxon>Flavobacteriaceae</taxon>
        <taxon>Flavobacterium</taxon>
    </lineage>
</organism>
<feature type="domain" description="GEVED" evidence="3">
    <location>
        <begin position="14"/>
        <end position="91"/>
    </location>
</feature>
<feature type="domain" description="Secretion system C-terminal sorting" evidence="2">
    <location>
        <begin position="109"/>
        <end position="177"/>
    </location>
</feature>
<accession>A0ABR7J2L2</accession>
<dbReference type="InterPro" id="IPR026444">
    <property type="entry name" value="Secre_tail"/>
</dbReference>
<dbReference type="Pfam" id="PF20009">
    <property type="entry name" value="GEVED"/>
    <property type="match status" value="1"/>
</dbReference>
<evidence type="ECO:0000313" key="4">
    <source>
        <dbReference type="EMBL" id="MBC5836202.1"/>
    </source>
</evidence>
<keyword evidence="5" id="KW-1185">Reference proteome</keyword>
<comment type="caution">
    <text evidence="4">The sequence shown here is derived from an EMBL/GenBank/DDBJ whole genome shotgun (WGS) entry which is preliminary data.</text>
</comment>
<name>A0ABR7J2L2_9FLAO</name>
<evidence type="ECO:0000259" key="3">
    <source>
        <dbReference type="Pfam" id="PF20009"/>
    </source>
</evidence>
<sequence>MVCNIRNNSYPSGIGIWIDLNNDNEFSSSEFVAASSPSYFPNGSFIMPSGVIGGLRLRVRSLPGGVPIATQACTYVTEQGNYYAETEDYYIFLSPSLNTPTFNELVYKIFPNPSNSTFTIEIDKNALIEVYDLVGKQIVKKNIITGTNTLDISSYENGVYFAKITNTENQTQTVKLIKE</sequence>
<evidence type="ECO:0000313" key="5">
    <source>
        <dbReference type="Proteomes" id="UP000605990"/>
    </source>
</evidence>
<evidence type="ECO:0000259" key="2">
    <source>
        <dbReference type="Pfam" id="PF18962"/>
    </source>
</evidence>
<dbReference type="EMBL" id="JACRUN010000013">
    <property type="protein sequence ID" value="MBC5836202.1"/>
    <property type="molecule type" value="Genomic_DNA"/>
</dbReference>
<keyword evidence="1" id="KW-0732">Signal</keyword>
<dbReference type="RefSeq" id="WP_166131642.1">
    <property type="nucleotide sequence ID" value="NZ_JAANOQ010000013.1"/>
</dbReference>
<proteinExistence type="predicted"/>